<keyword evidence="2" id="KW-0150">Chloroplast</keyword>
<sequence length="223" mass="24242">MALSREEIVAKLDQIPTFAVVNAQGQLMPIRPDAADSAADGTECVVWYTEPADAKGALEVARAQSPEADLRLGVTPLGKAFALVQGWSTSNSAHPLRLQANQLLTATLKDMLKEQLQQQGLDPGTWQMPIFSCDALQSPRMLPLFLSRADLGATWVAMGRSVESLPEEVTVVDIRILVAQMQTDLFDWKIIRFIAPEASVSLVQAAEQARANADPLDEPPPLE</sequence>
<dbReference type="EMBL" id="JBGBPQ010000006">
    <property type="protein sequence ID" value="KAL1523201.1"/>
    <property type="molecule type" value="Genomic_DNA"/>
</dbReference>
<evidence type="ECO:0000256" key="3">
    <source>
        <dbReference type="ARBA" id="ARBA00022640"/>
    </source>
</evidence>
<dbReference type="PANTHER" id="PTHR33926:SF4">
    <property type="entry name" value="PROTEIN TIC 22, CHLOROPLASTIC"/>
    <property type="match status" value="1"/>
</dbReference>
<dbReference type="GO" id="GO:0009507">
    <property type="term" value="C:chloroplast"/>
    <property type="evidence" value="ECO:0007669"/>
    <property type="project" value="UniProtKB-SubCell"/>
</dbReference>
<name>A0AB34JRA3_PRYPA</name>
<dbReference type="PANTHER" id="PTHR33926">
    <property type="entry name" value="PROTEIN TIC 22, CHLOROPLASTIC"/>
    <property type="match status" value="1"/>
</dbReference>
<dbReference type="GO" id="GO:0015031">
    <property type="term" value="P:protein transport"/>
    <property type="evidence" value="ECO:0007669"/>
    <property type="project" value="InterPro"/>
</dbReference>
<gene>
    <name evidence="4" type="ORF">AB1Y20_018153</name>
</gene>
<comment type="subcellular location">
    <subcellularLocation>
        <location evidence="1">Plastid</location>
        <location evidence="1">Chloroplast</location>
    </subcellularLocation>
</comment>
<reference evidence="4 5" key="1">
    <citation type="journal article" date="2024" name="Science">
        <title>Giant polyketide synthase enzymes in the biosynthesis of giant marine polyether toxins.</title>
        <authorList>
            <person name="Fallon T.R."/>
            <person name="Shende V.V."/>
            <person name="Wierzbicki I.H."/>
            <person name="Pendleton A.L."/>
            <person name="Watervoot N.F."/>
            <person name="Auber R.P."/>
            <person name="Gonzalez D.J."/>
            <person name="Wisecaver J.H."/>
            <person name="Moore B.S."/>
        </authorList>
    </citation>
    <scope>NUCLEOTIDE SEQUENCE [LARGE SCALE GENOMIC DNA]</scope>
    <source>
        <strain evidence="4 5">12B1</strain>
    </source>
</reference>
<evidence type="ECO:0000256" key="1">
    <source>
        <dbReference type="ARBA" id="ARBA00004229"/>
    </source>
</evidence>
<comment type="caution">
    <text evidence="4">The sequence shown here is derived from an EMBL/GenBank/DDBJ whole genome shotgun (WGS) entry which is preliminary data.</text>
</comment>
<evidence type="ECO:0000313" key="5">
    <source>
        <dbReference type="Proteomes" id="UP001515480"/>
    </source>
</evidence>
<keyword evidence="5" id="KW-1185">Reference proteome</keyword>
<organism evidence="4 5">
    <name type="scientific">Prymnesium parvum</name>
    <name type="common">Toxic golden alga</name>
    <dbReference type="NCBI Taxonomy" id="97485"/>
    <lineage>
        <taxon>Eukaryota</taxon>
        <taxon>Haptista</taxon>
        <taxon>Haptophyta</taxon>
        <taxon>Prymnesiophyceae</taxon>
        <taxon>Prymnesiales</taxon>
        <taxon>Prymnesiaceae</taxon>
        <taxon>Prymnesium</taxon>
    </lineage>
</organism>
<dbReference type="Gene3D" id="3.40.1350.100">
    <property type="match status" value="1"/>
</dbReference>
<evidence type="ECO:0000313" key="4">
    <source>
        <dbReference type="EMBL" id="KAL1523201.1"/>
    </source>
</evidence>
<keyword evidence="3" id="KW-0934">Plastid</keyword>
<accession>A0AB34JRA3</accession>
<dbReference type="Proteomes" id="UP001515480">
    <property type="component" value="Unassembled WGS sequence"/>
</dbReference>
<protein>
    <submittedName>
        <fullName evidence="4">Uncharacterized protein</fullName>
    </submittedName>
</protein>
<proteinExistence type="predicted"/>
<dbReference type="InterPro" id="IPR007378">
    <property type="entry name" value="Tic22-like"/>
</dbReference>
<dbReference type="AlphaFoldDB" id="A0AB34JRA3"/>
<evidence type="ECO:0000256" key="2">
    <source>
        <dbReference type="ARBA" id="ARBA00022528"/>
    </source>
</evidence>